<proteinExistence type="predicted"/>
<accession>A0A3L6Q487</accession>
<gene>
    <name evidence="1" type="ORF">C2845_PM17G04600</name>
</gene>
<dbReference type="Proteomes" id="UP000275267">
    <property type="component" value="Unassembled WGS sequence"/>
</dbReference>
<keyword evidence="2" id="KW-1185">Reference proteome</keyword>
<organism evidence="1 2">
    <name type="scientific">Panicum miliaceum</name>
    <name type="common">Proso millet</name>
    <name type="synonym">Broomcorn millet</name>
    <dbReference type="NCBI Taxonomy" id="4540"/>
    <lineage>
        <taxon>Eukaryota</taxon>
        <taxon>Viridiplantae</taxon>
        <taxon>Streptophyta</taxon>
        <taxon>Embryophyta</taxon>
        <taxon>Tracheophyta</taxon>
        <taxon>Spermatophyta</taxon>
        <taxon>Magnoliopsida</taxon>
        <taxon>Liliopsida</taxon>
        <taxon>Poales</taxon>
        <taxon>Poaceae</taxon>
        <taxon>PACMAD clade</taxon>
        <taxon>Panicoideae</taxon>
        <taxon>Panicodae</taxon>
        <taxon>Paniceae</taxon>
        <taxon>Panicinae</taxon>
        <taxon>Panicum</taxon>
        <taxon>Panicum sect. Panicum</taxon>
    </lineage>
</organism>
<comment type="caution">
    <text evidence="1">The sequence shown here is derived from an EMBL/GenBank/DDBJ whole genome shotgun (WGS) entry which is preliminary data.</text>
</comment>
<evidence type="ECO:0000313" key="2">
    <source>
        <dbReference type="Proteomes" id="UP000275267"/>
    </source>
</evidence>
<evidence type="ECO:0000313" key="1">
    <source>
        <dbReference type="EMBL" id="RLM69699.1"/>
    </source>
</evidence>
<sequence>MSMKTQKATLSHPGAKCRDFYFGGCAYLADPVEEKWQLNKESKERQLGVAFIDPQMFSAVINRDPDHDTRDDKNVGKSLEKQQLIAIREKIASFLLVDVISDKGDFHCRS</sequence>
<protein>
    <submittedName>
        <fullName evidence="1">Uncharacterized protein</fullName>
    </submittedName>
</protein>
<dbReference type="EMBL" id="PQIB02000014">
    <property type="protein sequence ID" value="RLM69699.1"/>
    <property type="molecule type" value="Genomic_DNA"/>
</dbReference>
<reference evidence="2" key="1">
    <citation type="journal article" date="2019" name="Nat. Commun.">
        <title>The genome of broomcorn millet.</title>
        <authorList>
            <person name="Zou C."/>
            <person name="Miki D."/>
            <person name="Li D."/>
            <person name="Tang Q."/>
            <person name="Xiao L."/>
            <person name="Rajput S."/>
            <person name="Deng P."/>
            <person name="Jia W."/>
            <person name="Huang R."/>
            <person name="Zhang M."/>
            <person name="Sun Y."/>
            <person name="Hu J."/>
            <person name="Fu X."/>
            <person name="Schnable P.S."/>
            <person name="Li F."/>
            <person name="Zhang H."/>
            <person name="Feng B."/>
            <person name="Zhu X."/>
            <person name="Liu R."/>
            <person name="Schnable J.C."/>
            <person name="Zhu J.-K."/>
            <person name="Zhang H."/>
        </authorList>
    </citation>
    <scope>NUCLEOTIDE SEQUENCE [LARGE SCALE GENOMIC DNA]</scope>
</reference>
<dbReference type="AlphaFoldDB" id="A0A3L6Q487"/>
<name>A0A3L6Q487_PANMI</name>